<feature type="domain" description="PE-PPE" evidence="2">
    <location>
        <begin position="88"/>
        <end position="262"/>
    </location>
</feature>
<gene>
    <name evidence="3" type="ORF">Jolie1_090</name>
</gene>
<evidence type="ECO:0000256" key="1">
    <source>
        <dbReference type="SAM" id="MobiDB-lite"/>
    </source>
</evidence>
<accession>W8EET6</accession>
<dbReference type="EMBL" id="KJ433976">
    <property type="protein sequence ID" value="AHJ88590.1"/>
    <property type="molecule type" value="Genomic_DNA"/>
</dbReference>
<evidence type="ECO:0000259" key="2">
    <source>
        <dbReference type="Pfam" id="PF08237"/>
    </source>
</evidence>
<dbReference type="RefSeq" id="YP_009009290.1">
    <property type="nucleotide sequence ID" value="NC_023600.1"/>
</dbReference>
<protein>
    <submittedName>
        <fullName evidence="3">PE/PPE-like protein</fullName>
    </submittedName>
</protein>
<organism evidence="3 4">
    <name type="scientific">Mycobacterium phage Julie1</name>
    <dbReference type="NCBI Taxonomy" id="1463812"/>
    <lineage>
        <taxon>Viruses</taxon>
        <taxon>Duplodnaviria</taxon>
        <taxon>Heunggongvirae</taxon>
        <taxon>Uroviricota</taxon>
        <taxon>Caudoviricetes</taxon>
        <taxon>Bclasvirinae</taxon>
        <taxon>Julieunavirus</taxon>
        <taxon>Julieunavirus julie1</taxon>
    </lineage>
</organism>
<evidence type="ECO:0000313" key="3">
    <source>
        <dbReference type="EMBL" id="AHJ88590.1"/>
    </source>
</evidence>
<dbReference type="GeneID" id="18505954"/>
<name>W8EET6_9CAUD</name>
<feature type="region of interest" description="Disordered" evidence="1">
    <location>
        <begin position="257"/>
        <end position="309"/>
    </location>
</feature>
<proteinExistence type="predicted"/>
<dbReference type="InterPro" id="IPR013228">
    <property type="entry name" value="PE-PPE_C"/>
</dbReference>
<dbReference type="Pfam" id="PF08237">
    <property type="entry name" value="PE-PPE"/>
    <property type="match status" value="1"/>
</dbReference>
<dbReference type="KEGG" id="vg:18505954"/>
<keyword evidence="4" id="KW-1185">Reference proteome</keyword>
<evidence type="ECO:0000313" key="4">
    <source>
        <dbReference type="Proteomes" id="UP000203096"/>
    </source>
</evidence>
<dbReference type="Proteomes" id="UP000203096">
    <property type="component" value="Segment"/>
</dbReference>
<reference evidence="3 4" key="1">
    <citation type="journal article" date="2014" name="Genome Announc.">
        <title>Complete genome sequences of nine mycobacteriophages.</title>
        <authorList>
            <person name="Franceschelli J.J."/>
            <person name="Suarez C.A."/>
            <person name="Teran L."/>
            <person name="Raya R.R."/>
            <person name="Morbidoni H.R."/>
        </authorList>
    </citation>
    <scope>NUCLEOTIDE SEQUENCE [LARGE SCALE GENOMIC DNA]</scope>
</reference>
<sequence>MKTLLTAAACAATVAALVTPTALAAAKTDVVFIGGTGTGMKLTEVFGTGGSPTGLTDPFVTDRDQLEVPIYDGAPWANPQASVPFVAQAVAKTDDPTVVIGLSKGAQVTHGVEAQDTRTDTRYVVIGDPDSDHGISRAFGLSPAQTVKTHDWEEIVAERDAVGDFPDRPWNLLATAESLASWAVVHPQYGAGGEADPLTRLDEAEVTETKNPNGTTFTKRVIPVRELSLLKPMRDTERTLTGHDRLTDEVERHLKPVVDRGWSRNDAKPAKADDADKTTTKESKTTTAKETKADRAEARTTKKESSTDE</sequence>